<evidence type="ECO:0000259" key="2">
    <source>
        <dbReference type="PROSITE" id="PS50097"/>
    </source>
</evidence>
<dbReference type="OrthoDB" id="2596482at2759"/>
<feature type="domain" description="BTB" evidence="2">
    <location>
        <begin position="28"/>
        <end position="93"/>
    </location>
</feature>
<protein>
    <recommendedName>
        <fullName evidence="2">BTB domain-containing protein</fullName>
    </recommendedName>
</protein>
<evidence type="ECO:0000256" key="1">
    <source>
        <dbReference type="SAM" id="MobiDB-lite"/>
    </source>
</evidence>
<dbReference type="SUPFAM" id="SSF54695">
    <property type="entry name" value="POZ domain"/>
    <property type="match status" value="1"/>
</dbReference>
<dbReference type="Gene3D" id="3.30.710.10">
    <property type="entry name" value="Potassium Channel Kv1.1, Chain A"/>
    <property type="match status" value="1"/>
</dbReference>
<comment type="caution">
    <text evidence="3">The sequence shown here is derived from an EMBL/GenBank/DDBJ whole genome shotgun (WGS) entry which is preliminary data.</text>
</comment>
<sequence>MPRRVSSSNDASDNRRDKTHEDYNEADADIVLKANDDVLFRVHSFVLKASSSFFHDLLRSPNIHVGPEPEDSIPVPIDATSQTLKVFLDLMRNIPEPKTLSPFEVLKAIPGMMDGFGCHSIQYRLIHRLKAYTHTHPWDVFVIAARFGDMPLARKSVESMDVSLGGLYSFGLTKVTDEMAKSVPLPYLMALVRAVWRYKKSTSQSWHGVAAYFQIQS</sequence>
<dbReference type="AlphaFoldDB" id="A0A1Y1U9H0"/>
<name>A0A1Y1U9H0_9TREE</name>
<feature type="compositionally biased region" description="Low complexity" evidence="1">
    <location>
        <begin position="1"/>
        <end position="11"/>
    </location>
</feature>
<dbReference type="GeneID" id="33558541"/>
<keyword evidence="4" id="KW-1185">Reference proteome</keyword>
<dbReference type="InterPro" id="IPR011333">
    <property type="entry name" value="SKP1/BTB/POZ_sf"/>
</dbReference>
<dbReference type="Proteomes" id="UP000193218">
    <property type="component" value="Unassembled WGS sequence"/>
</dbReference>
<evidence type="ECO:0000313" key="4">
    <source>
        <dbReference type="Proteomes" id="UP000193218"/>
    </source>
</evidence>
<feature type="region of interest" description="Disordered" evidence="1">
    <location>
        <begin position="1"/>
        <end position="21"/>
    </location>
</feature>
<dbReference type="CDD" id="cd18186">
    <property type="entry name" value="BTB_POZ_ZBTB_KLHL-like"/>
    <property type="match status" value="1"/>
</dbReference>
<reference evidence="3 4" key="1">
    <citation type="submission" date="2017-03" db="EMBL/GenBank/DDBJ databases">
        <title>Widespread Adenine N6-methylation of Active Genes in Fungi.</title>
        <authorList>
            <consortium name="DOE Joint Genome Institute"/>
            <person name="Mondo S.J."/>
            <person name="Dannebaum R.O."/>
            <person name="Kuo R.C."/>
            <person name="Louie K.B."/>
            <person name="Bewick A.J."/>
            <person name="Labutti K."/>
            <person name="Haridas S."/>
            <person name="Kuo A."/>
            <person name="Salamov A."/>
            <person name="Ahrendt S.R."/>
            <person name="Lau R."/>
            <person name="Bowen B.P."/>
            <person name="Lipzen A."/>
            <person name="Sullivan W."/>
            <person name="Andreopoulos W.B."/>
            <person name="Clum A."/>
            <person name="Lindquist E."/>
            <person name="Daum C."/>
            <person name="Northen T.R."/>
            <person name="Ramamoorthy G."/>
            <person name="Schmitz R.J."/>
            <person name="Gryganskyi A."/>
            <person name="Culley D."/>
            <person name="Magnuson J."/>
            <person name="James T.Y."/>
            <person name="O'Malley M.A."/>
            <person name="Stajich J.E."/>
            <person name="Spatafora J.W."/>
            <person name="Visel A."/>
            <person name="Grigoriev I.V."/>
        </authorList>
    </citation>
    <scope>NUCLEOTIDE SEQUENCE [LARGE SCALE GENOMIC DNA]</scope>
    <source>
        <strain evidence="3 4">NRRL Y-17943</strain>
    </source>
</reference>
<dbReference type="STRING" id="4999.A0A1Y1U9H0"/>
<evidence type="ECO:0000313" key="3">
    <source>
        <dbReference type="EMBL" id="ORX34681.1"/>
    </source>
</evidence>
<dbReference type="PROSITE" id="PS50097">
    <property type="entry name" value="BTB"/>
    <property type="match status" value="1"/>
</dbReference>
<accession>A0A1Y1U9H0</accession>
<proteinExistence type="predicted"/>
<feature type="compositionally biased region" description="Basic and acidic residues" evidence="1">
    <location>
        <begin position="12"/>
        <end position="21"/>
    </location>
</feature>
<dbReference type="InterPro" id="IPR000210">
    <property type="entry name" value="BTB/POZ_dom"/>
</dbReference>
<dbReference type="Pfam" id="PF00651">
    <property type="entry name" value="BTB"/>
    <property type="match status" value="1"/>
</dbReference>
<dbReference type="RefSeq" id="XP_021868923.1">
    <property type="nucleotide sequence ID" value="XM_022016732.1"/>
</dbReference>
<dbReference type="EMBL" id="NBSH01000013">
    <property type="protein sequence ID" value="ORX34681.1"/>
    <property type="molecule type" value="Genomic_DNA"/>
</dbReference>
<gene>
    <name evidence="3" type="ORF">BD324DRAFT_634474</name>
</gene>
<organism evidence="3 4">
    <name type="scientific">Kockovaella imperatae</name>
    <dbReference type="NCBI Taxonomy" id="4999"/>
    <lineage>
        <taxon>Eukaryota</taxon>
        <taxon>Fungi</taxon>
        <taxon>Dikarya</taxon>
        <taxon>Basidiomycota</taxon>
        <taxon>Agaricomycotina</taxon>
        <taxon>Tremellomycetes</taxon>
        <taxon>Tremellales</taxon>
        <taxon>Cuniculitremaceae</taxon>
        <taxon>Kockovaella</taxon>
    </lineage>
</organism>
<dbReference type="InParanoid" id="A0A1Y1U9H0"/>